<feature type="chain" id="PRO_5044538330" evidence="1">
    <location>
        <begin position="18"/>
        <end position="135"/>
    </location>
</feature>
<name>A0A061HN28_BLUGR</name>
<dbReference type="EMBL" id="KE373673">
    <property type="protein sequence ID" value="EPQ67279.1"/>
    <property type="molecule type" value="Genomic_DNA"/>
</dbReference>
<reference evidence="4" key="1">
    <citation type="journal article" date="2013" name="Nat. Genet.">
        <title>The wheat powdery mildew genome shows the unique evolution of an obligate biotroph.</title>
        <authorList>
            <person name="Wicker T."/>
            <person name="Oberhaensli S."/>
            <person name="Parlange F."/>
            <person name="Buchmann J.P."/>
            <person name="Shatalina M."/>
            <person name="Roffler S."/>
            <person name="Ben-David R."/>
            <person name="Dolezel J."/>
            <person name="Simkova H."/>
            <person name="Schulze-Lefert P."/>
            <person name="Spanu P.D."/>
            <person name="Bruggmann R."/>
            <person name="Amselem J."/>
            <person name="Quesneville H."/>
            <person name="Ver Loren van Themaat E."/>
            <person name="Paape T."/>
            <person name="Shimizu K.K."/>
            <person name="Keller B."/>
        </authorList>
    </citation>
    <scope>NUCLEOTIDE SEQUENCE [LARGE SCALE GENOMIC DNA]</scope>
    <source>
        <strain evidence="4">96224</strain>
    </source>
</reference>
<dbReference type="OrthoDB" id="10353195at2759"/>
<feature type="non-terminal residue" evidence="3">
    <location>
        <position position="135"/>
    </location>
</feature>
<dbReference type="Proteomes" id="UP000053110">
    <property type="component" value="Unassembled WGS sequence"/>
</dbReference>
<keyword evidence="1" id="KW-0732">Signal</keyword>
<reference evidence="3" key="3">
    <citation type="submission" date="2018-07" db="EMBL/GenBank/DDBJ databases">
        <authorList>
            <person name="Quirk P.G."/>
            <person name="Krulwich T.A."/>
        </authorList>
    </citation>
    <scope>NUCLEOTIDE SEQUENCE</scope>
    <source>
        <strain evidence="3">96224</strain>
    </source>
</reference>
<gene>
    <name evidence="2" type="ORF">BGT96224_E5600</name>
    <name evidence="3" type="ORF">BGT96224V2_LOCUS928</name>
</gene>
<accession>A0A061HN28</accession>
<protein>
    <submittedName>
        <fullName evidence="3">BgtE-5600</fullName>
    </submittedName>
    <submittedName>
        <fullName evidence="2">Putative secreted effector protein</fullName>
    </submittedName>
</protein>
<feature type="signal peptide" evidence="1">
    <location>
        <begin position="1"/>
        <end position="17"/>
    </location>
</feature>
<organism evidence="3">
    <name type="scientific">Blumeria graminis f. sp. tritici 96224</name>
    <dbReference type="NCBI Taxonomy" id="1268274"/>
    <lineage>
        <taxon>Eukaryota</taxon>
        <taxon>Fungi</taxon>
        <taxon>Dikarya</taxon>
        <taxon>Ascomycota</taxon>
        <taxon>Pezizomycotina</taxon>
        <taxon>Leotiomycetes</taxon>
        <taxon>Erysiphales</taxon>
        <taxon>Erysiphaceae</taxon>
        <taxon>Blumeria</taxon>
    </lineage>
</organism>
<evidence type="ECO:0000313" key="2">
    <source>
        <dbReference type="EMBL" id="EPQ67279.1"/>
    </source>
</evidence>
<dbReference type="EMBL" id="UIGY01000001">
    <property type="protein sequence ID" value="SUZ07498.1"/>
    <property type="molecule type" value="Genomic_DNA"/>
</dbReference>
<evidence type="ECO:0000313" key="3">
    <source>
        <dbReference type="EMBL" id="SUZ07498.1"/>
    </source>
</evidence>
<evidence type="ECO:0000256" key="1">
    <source>
        <dbReference type="SAM" id="SignalP"/>
    </source>
</evidence>
<dbReference type="HOGENOM" id="CLU_1895847_0_0_1"/>
<proteinExistence type="predicted"/>
<sequence length="135" mass="15632">MNFGIVILFFGLPFASSMLRRLPVPACRATGITAYCHNIKFDSYRIEAAMNKAMEIYRNFLPESRAKENLFYIGHSAENGHEFCYPLTMTKKEIKKTPGIQAYVYFNQVCRFMTVMEMFTNGQFPTHTDCDITRN</sequence>
<reference evidence="2" key="2">
    <citation type="submission" date="2013-01" db="EMBL/GenBank/DDBJ databases">
        <title>The wheat powdery mildew genome reveals unique evolution of an obligate biotroph.</title>
        <authorList>
            <person name="Oberhaensli S."/>
            <person name="Wicker T."/>
            <person name="Keller B."/>
        </authorList>
    </citation>
    <scope>NUCLEOTIDE SEQUENCE</scope>
    <source>
        <strain evidence="2">96224</strain>
    </source>
</reference>
<evidence type="ECO:0000313" key="4">
    <source>
        <dbReference type="Proteomes" id="UP000053110"/>
    </source>
</evidence>
<dbReference type="AlphaFoldDB" id="A0A061HN28"/>